<proteinExistence type="predicted"/>
<dbReference type="AlphaFoldDB" id="A0A9Q0JCG6"/>
<reference evidence="2" key="2">
    <citation type="journal article" date="2023" name="Plants (Basel)">
        <title>Annotation of the Turnera subulata (Passifloraceae) Draft Genome Reveals the S-Locus Evolved after the Divergence of Turneroideae from Passifloroideae in a Stepwise Manner.</title>
        <authorList>
            <person name="Henning P.M."/>
            <person name="Roalson E.H."/>
            <person name="Mir W."/>
            <person name="McCubbin A.G."/>
            <person name="Shore J.S."/>
        </authorList>
    </citation>
    <scope>NUCLEOTIDE SEQUENCE</scope>
    <source>
        <strain evidence="2">F60SS</strain>
    </source>
</reference>
<organism evidence="2 3">
    <name type="scientific">Turnera subulata</name>
    <dbReference type="NCBI Taxonomy" id="218843"/>
    <lineage>
        <taxon>Eukaryota</taxon>
        <taxon>Viridiplantae</taxon>
        <taxon>Streptophyta</taxon>
        <taxon>Embryophyta</taxon>
        <taxon>Tracheophyta</taxon>
        <taxon>Spermatophyta</taxon>
        <taxon>Magnoliopsida</taxon>
        <taxon>eudicotyledons</taxon>
        <taxon>Gunneridae</taxon>
        <taxon>Pentapetalae</taxon>
        <taxon>rosids</taxon>
        <taxon>fabids</taxon>
        <taxon>Malpighiales</taxon>
        <taxon>Passifloraceae</taxon>
        <taxon>Turnera</taxon>
    </lineage>
</organism>
<dbReference type="InterPro" id="IPR038588">
    <property type="entry name" value="XS_domain_sf"/>
</dbReference>
<dbReference type="PANTHER" id="PTHR46602">
    <property type="entry name" value="PROTEIN SUPPRESSOR OF GENE SILENCING 3"/>
    <property type="match status" value="1"/>
</dbReference>
<dbReference type="InterPro" id="IPR044287">
    <property type="entry name" value="SGS3"/>
</dbReference>
<dbReference type="Gene3D" id="3.30.70.2890">
    <property type="entry name" value="XS domain"/>
    <property type="match status" value="1"/>
</dbReference>
<accession>A0A9Q0JCG6</accession>
<dbReference type="EMBL" id="JAKUCV010003797">
    <property type="protein sequence ID" value="KAJ4837571.1"/>
    <property type="molecule type" value="Genomic_DNA"/>
</dbReference>
<name>A0A9Q0JCG6_9ROSI</name>
<reference evidence="2" key="1">
    <citation type="submission" date="2022-02" db="EMBL/GenBank/DDBJ databases">
        <authorList>
            <person name="Henning P.M."/>
            <person name="McCubbin A.G."/>
            <person name="Shore J.S."/>
        </authorList>
    </citation>
    <scope>NUCLEOTIDE SEQUENCE</scope>
    <source>
        <strain evidence="2">F60SS</strain>
        <tissue evidence="2">Leaves</tissue>
    </source>
</reference>
<evidence type="ECO:0000259" key="1">
    <source>
        <dbReference type="Pfam" id="PF03468"/>
    </source>
</evidence>
<feature type="domain" description="XS" evidence="1">
    <location>
        <begin position="100"/>
        <end position="140"/>
    </location>
</feature>
<dbReference type="GO" id="GO:0051607">
    <property type="term" value="P:defense response to virus"/>
    <property type="evidence" value="ECO:0007669"/>
    <property type="project" value="InterPro"/>
</dbReference>
<protein>
    <recommendedName>
        <fullName evidence="1">XS domain-containing protein</fullName>
    </recommendedName>
</protein>
<dbReference type="GO" id="GO:0031047">
    <property type="term" value="P:regulatory ncRNA-mediated gene silencing"/>
    <property type="evidence" value="ECO:0007669"/>
    <property type="project" value="InterPro"/>
</dbReference>
<dbReference type="InterPro" id="IPR005380">
    <property type="entry name" value="XS_domain"/>
</dbReference>
<dbReference type="Pfam" id="PF03468">
    <property type="entry name" value="XS"/>
    <property type="match status" value="1"/>
</dbReference>
<evidence type="ECO:0000313" key="2">
    <source>
        <dbReference type="EMBL" id="KAJ4837571.1"/>
    </source>
</evidence>
<keyword evidence="3" id="KW-1185">Reference proteome</keyword>
<dbReference type="PANTHER" id="PTHR46602:SF10">
    <property type="entry name" value="RING-TYPE DOMAIN-CONTAINING PROTEIN"/>
    <property type="match status" value="1"/>
</dbReference>
<evidence type="ECO:0000313" key="3">
    <source>
        <dbReference type="Proteomes" id="UP001141552"/>
    </source>
</evidence>
<gene>
    <name evidence="2" type="ORF">Tsubulata_014327</name>
</gene>
<comment type="caution">
    <text evidence="2">The sequence shown here is derived from an EMBL/GenBank/DDBJ whole genome shotgun (WGS) entry which is preliminary data.</text>
</comment>
<dbReference type="OrthoDB" id="986316at2759"/>
<dbReference type="Proteomes" id="UP001141552">
    <property type="component" value="Unassembled WGS sequence"/>
</dbReference>
<sequence length="182" mass="20938">MGIRDEAKKVSTASLYLSDLATLWWRCRYADMERGTVHIDTWADFKREIKAQFYPQNVELEARNPLDDSDASGKSQADCKKNGEVSAKWRGLNYKKKDFRIVWPPMVDIRNTSLKRDVNSKWIGMTNQQLLYSLNSYGAICTRSKIVGVGSYDYWALVSLGLRLIIGHPKCVLRSDLRVRLD</sequence>